<keyword evidence="3" id="KW-1185">Reference proteome</keyword>
<organism evidence="2 3">
    <name type="scientific">Lipingzhangella halophila</name>
    <dbReference type="NCBI Taxonomy" id="1783352"/>
    <lineage>
        <taxon>Bacteria</taxon>
        <taxon>Bacillati</taxon>
        <taxon>Actinomycetota</taxon>
        <taxon>Actinomycetes</taxon>
        <taxon>Streptosporangiales</taxon>
        <taxon>Nocardiopsidaceae</taxon>
        <taxon>Lipingzhangella</taxon>
    </lineage>
</organism>
<sequence>MTATLTRWGRSPRHADAHSAAARLQARNPGLIVWFGETSGTYHVLDDDGLHEHASLDAATMFAWWRTNRPQPRTYAPRGSRGAQR</sequence>
<evidence type="ECO:0000256" key="1">
    <source>
        <dbReference type="SAM" id="MobiDB-lite"/>
    </source>
</evidence>
<feature type="region of interest" description="Disordered" evidence="1">
    <location>
        <begin position="1"/>
        <end position="21"/>
    </location>
</feature>
<evidence type="ECO:0000313" key="2">
    <source>
        <dbReference type="EMBL" id="MBB4935290.1"/>
    </source>
</evidence>
<comment type="caution">
    <text evidence="2">The sequence shown here is derived from an EMBL/GenBank/DDBJ whole genome shotgun (WGS) entry which is preliminary data.</text>
</comment>
<dbReference type="EMBL" id="JACHJT010000002">
    <property type="protein sequence ID" value="MBB4935290.1"/>
    <property type="molecule type" value="Genomic_DNA"/>
</dbReference>
<protein>
    <submittedName>
        <fullName evidence="2">Uncharacterized protein</fullName>
    </submittedName>
</protein>
<proteinExistence type="predicted"/>
<accession>A0A7W7RNL6</accession>
<name>A0A7W7RNL6_9ACTN</name>
<dbReference type="AlphaFoldDB" id="A0A7W7RNL6"/>
<reference evidence="2 3" key="1">
    <citation type="submission" date="2020-08" db="EMBL/GenBank/DDBJ databases">
        <title>Sequencing the genomes of 1000 actinobacteria strains.</title>
        <authorList>
            <person name="Klenk H.-P."/>
        </authorList>
    </citation>
    <scope>NUCLEOTIDE SEQUENCE [LARGE SCALE GENOMIC DNA]</scope>
    <source>
        <strain evidence="2 3">DSM 102030</strain>
    </source>
</reference>
<evidence type="ECO:0000313" key="3">
    <source>
        <dbReference type="Proteomes" id="UP000523007"/>
    </source>
</evidence>
<gene>
    <name evidence="2" type="ORF">F4561_006184</name>
</gene>
<dbReference type="RefSeq" id="WP_184585041.1">
    <property type="nucleotide sequence ID" value="NZ_JACHJT010000002.1"/>
</dbReference>
<dbReference type="Proteomes" id="UP000523007">
    <property type="component" value="Unassembled WGS sequence"/>
</dbReference>